<dbReference type="RefSeq" id="WP_069115077.1">
    <property type="nucleotide sequence ID" value="NZ_FNUC01000003.1"/>
</dbReference>
<dbReference type="STRING" id="561176.SAMN04488561_2510"/>
<dbReference type="PANTHER" id="PTHR43056">
    <property type="entry name" value="PEPTIDASE S9 PROLYL OLIGOPEPTIDASE"/>
    <property type="match status" value="1"/>
</dbReference>
<dbReference type="InterPro" id="IPR013736">
    <property type="entry name" value="Xaa-Pro_dipept_C"/>
</dbReference>
<evidence type="ECO:0000256" key="1">
    <source>
        <dbReference type="ARBA" id="ARBA00022801"/>
    </source>
</evidence>
<organism evidence="4 5">
    <name type="scientific">Jiangella alba</name>
    <dbReference type="NCBI Taxonomy" id="561176"/>
    <lineage>
        <taxon>Bacteria</taxon>
        <taxon>Bacillati</taxon>
        <taxon>Actinomycetota</taxon>
        <taxon>Actinomycetes</taxon>
        <taxon>Jiangellales</taxon>
        <taxon>Jiangellaceae</taxon>
        <taxon>Jiangella</taxon>
    </lineage>
</organism>
<feature type="domain" description="Xaa-Pro dipeptidyl-peptidase C-terminal" evidence="3">
    <location>
        <begin position="323"/>
        <end position="561"/>
    </location>
</feature>
<feature type="region of interest" description="Disordered" evidence="2">
    <location>
        <begin position="1"/>
        <end position="21"/>
    </location>
</feature>
<reference evidence="5" key="1">
    <citation type="submission" date="2016-10" db="EMBL/GenBank/DDBJ databases">
        <authorList>
            <person name="Varghese N."/>
            <person name="Submissions S."/>
        </authorList>
    </citation>
    <scope>NUCLEOTIDE SEQUENCE [LARGE SCALE GENOMIC DNA]</scope>
    <source>
        <strain evidence="5">DSM 45237</strain>
    </source>
</reference>
<dbReference type="InterPro" id="IPR000383">
    <property type="entry name" value="Xaa-Pro-like_dom"/>
</dbReference>
<dbReference type="Gene3D" id="3.40.50.1820">
    <property type="entry name" value="alpha/beta hydrolase"/>
    <property type="match status" value="1"/>
</dbReference>
<protein>
    <recommendedName>
        <fullName evidence="3">Xaa-Pro dipeptidyl-peptidase C-terminal domain-containing protein</fullName>
    </recommendedName>
</protein>
<evidence type="ECO:0000313" key="4">
    <source>
        <dbReference type="EMBL" id="SEE74303.1"/>
    </source>
</evidence>
<dbReference type="Gene3D" id="2.60.120.260">
    <property type="entry name" value="Galactose-binding domain-like"/>
    <property type="match status" value="1"/>
</dbReference>
<dbReference type="Proteomes" id="UP000181980">
    <property type="component" value="Unassembled WGS sequence"/>
</dbReference>
<dbReference type="SMART" id="SM00939">
    <property type="entry name" value="PepX_C"/>
    <property type="match status" value="1"/>
</dbReference>
<evidence type="ECO:0000259" key="3">
    <source>
        <dbReference type="SMART" id="SM00939"/>
    </source>
</evidence>
<dbReference type="Pfam" id="PF02129">
    <property type="entry name" value="Peptidase_S15"/>
    <property type="match status" value="1"/>
</dbReference>
<dbReference type="SUPFAM" id="SSF53474">
    <property type="entry name" value="alpha/beta-Hydrolases"/>
    <property type="match status" value="1"/>
</dbReference>
<evidence type="ECO:0000256" key="2">
    <source>
        <dbReference type="SAM" id="MobiDB-lite"/>
    </source>
</evidence>
<dbReference type="SUPFAM" id="SSF49785">
    <property type="entry name" value="Galactose-binding domain-like"/>
    <property type="match status" value="1"/>
</dbReference>
<dbReference type="InterPro" id="IPR008979">
    <property type="entry name" value="Galactose-bd-like_sf"/>
</dbReference>
<keyword evidence="1" id="KW-0378">Hydrolase</keyword>
<evidence type="ECO:0000313" key="5">
    <source>
        <dbReference type="Proteomes" id="UP000181980"/>
    </source>
</evidence>
<accession>A0A1H5LB75</accession>
<name>A0A1H5LB75_9ACTN</name>
<dbReference type="OrthoDB" id="5240615at2"/>
<dbReference type="InterPro" id="IPR005674">
    <property type="entry name" value="CocE/Ser_esterase"/>
</dbReference>
<gene>
    <name evidence="4" type="ORF">SAMN04488561_2510</name>
</gene>
<dbReference type="AlphaFoldDB" id="A0A1H5LB75"/>
<dbReference type="GO" id="GO:0008239">
    <property type="term" value="F:dipeptidyl-peptidase activity"/>
    <property type="evidence" value="ECO:0007669"/>
    <property type="project" value="InterPro"/>
</dbReference>
<dbReference type="NCBIfam" id="TIGR00976">
    <property type="entry name" value="CocE_NonD"/>
    <property type="match status" value="1"/>
</dbReference>
<dbReference type="InterPro" id="IPR050585">
    <property type="entry name" value="Xaa-Pro_dipeptidyl-ppase/CocE"/>
</dbReference>
<keyword evidence="5" id="KW-1185">Reference proteome</keyword>
<dbReference type="PANTHER" id="PTHR43056:SF10">
    <property type="entry name" value="COCE_NOND FAMILY, PUTATIVE (AFU_ORTHOLOGUE AFUA_7G00600)-RELATED"/>
    <property type="match status" value="1"/>
</dbReference>
<dbReference type="Pfam" id="PF08530">
    <property type="entry name" value="PepX_C"/>
    <property type="match status" value="1"/>
</dbReference>
<dbReference type="InterPro" id="IPR029058">
    <property type="entry name" value="AB_hydrolase_fold"/>
</dbReference>
<sequence length="566" mass="62589">MTYGTLGRAPFGAPTPDRPPRDVFDAYRQVDPTAPRSFEAGIPMRDGVELAATVHLPAAAVLPAPAIVRGTPYDKSAGMPQDVSRKVDAGYVHVRYDVRGRGKSEGLWHPFTLTEAQDGHDVVEWVAAQDWCGGAVGAEGLSYDGWTTMATVSQNPPHLRAATPFSAAGRWQQEIPYTYGCFQLFFVWWWAAVRRRIMDSSLDVPALFDLLPVQAMGDVLDTAGPGWAEWMEHDALDDVWRGRRFDGAYTFDVPTLHVTGWHDREDIQAAFHHYEQMMAHSPARDRQWLLVGPWSHVSSYYPTSTYKGIEYPGGTVDMAGIQLRFFDRFLRGEDNGVDDEPRVQLYDPGAKSWQVRPAWAGGTRELSLYLGDDATLGEAPGTAGSHSYDYDPLAPNGLSVDLENLPLEPDLDLAELEAQPGVVSWTSAPLDGAVTIRGWGEAELWASTDGEDTEWHVKLADVDDEGRALCVAWGCLRASHGKDLSAPAAVTPGAVERYSIELTPMFHTIRPGHRIRLVLASSEFPWFARNLNTFEPIATQAEPRVAHNSVFHGDARPSRIRLEIES</sequence>
<proteinExistence type="predicted"/>
<dbReference type="Gene3D" id="1.10.3020.10">
    <property type="entry name" value="alpha-amino acid ester hydrolase ( Helical cap domain)"/>
    <property type="match status" value="1"/>
</dbReference>
<dbReference type="EMBL" id="FNUC01000003">
    <property type="protein sequence ID" value="SEE74303.1"/>
    <property type="molecule type" value="Genomic_DNA"/>
</dbReference>